<keyword evidence="7 9" id="KW-0472">Membrane</keyword>
<name>A0A9X7J1M4_9FIRM</name>
<evidence type="ECO:0000256" key="4">
    <source>
        <dbReference type="ARBA" id="ARBA00022519"/>
    </source>
</evidence>
<feature type="transmembrane region" description="Helical" evidence="9">
    <location>
        <begin position="49"/>
        <end position="71"/>
    </location>
</feature>
<dbReference type="AlphaFoldDB" id="A0A9X7J1M4"/>
<feature type="transmembrane region" description="Helical" evidence="9">
    <location>
        <begin position="21"/>
        <end position="43"/>
    </location>
</feature>
<evidence type="ECO:0000256" key="8">
    <source>
        <dbReference type="ARBA" id="ARBA00038436"/>
    </source>
</evidence>
<keyword evidence="4" id="KW-0997">Cell inner membrane</keyword>
<proteinExistence type="inferred from homology"/>
<comment type="subcellular location">
    <subcellularLocation>
        <location evidence="1">Cell inner membrane</location>
        <topology evidence="1">Multi-pass membrane protein</topology>
    </subcellularLocation>
</comment>
<evidence type="ECO:0000313" key="11">
    <source>
        <dbReference type="EMBL" id="PRR71690.1"/>
    </source>
</evidence>
<evidence type="ECO:0000256" key="5">
    <source>
        <dbReference type="ARBA" id="ARBA00022692"/>
    </source>
</evidence>
<protein>
    <submittedName>
        <fullName evidence="11">Tripartite ATP-independent periplasmic transporter, DctQ component</fullName>
    </submittedName>
</protein>
<dbReference type="Proteomes" id="UP000239430">
    <property type="component" value="Unassembled WGS sequence"/>
</dbReference>
<dbReference type="RefSeq" id="WP_054936160.1">
    <property type="nucleotide sequence ID" value="NZ_PVXL01000050.1"/>
</dbReference>
<comment type="caution">
    <text evidence="11">The sequence shown here is derived from an EMBL/GenBank/DDBJ whole genome shotgun (WGS) entry which is preliminary data.</text>
</comment>
<feature type="domain" description="Tripartite ATP-independent periplasmic transporters DctQ component" evidence="10">
    <location>
        <begin position="30"/>
        <end position="162"/>
    </location>
</feature>
<keyword evidence="2" id="KW-0813">Transport</keyword>
<evidence type="ECO:0000313" key="12">
    <source>
        <dbReference type="Proteomes" id="UP000239430"/>
    </source>
</evidence>
<evidence type="ECO:0000259" key="10">
    <source>
        <dbReference type="Pfam" id="PF04290"/>
    </source>
</evidence>
<dbReference type="InterPro" id="IPR007387">
    <property type="entry name" value="TRAP_DctQ"/>
</dbReference>
<comment type="similarity">
    <text evidence="8">Belongs to the TRAP transporter small permease family.</text>
</comment>
<dbReference type="PANTHER" id="PTHR35011">
    <property type="entry name" value="2,3-DIKETO-L-GULONATE TRAP TRANSPORTER SMALL PERMEASE PROTEIN YIAM"/>
    <property type="match status" value="1"/>
</dbReference>
<evidence type="ECO:0000256" key="6">
    <source>
        <dbReference type="ARBA" id="ARBA00022989"/>
    </source>
</evidence>
<feature type="transmembrane region" description="Helical" evidence="9">
    <location>
        <begin position="92"/>
        <end position="112"/>
    </location>
</feature>
<organism evidence="11 12">
    <name type="scientific">Neomoorella stamsii</name>
    <dbReference type="NCBI Taxonomy" id="1266720"/>
    <lineage>
        <taxon>Bacteria</taxon>
        <taxon>Bacillati</taxon>
        <taxon>Bacillota</taxon>
        <taxon>Clostridia</taxon>
        <taxon>Neomoorellales</taxon>
        <taxon>Neomoorellaceae</taxon>
        <taxon>Neomoorella</taxon>
    </lineage>
</organism>
<keyword evidence="3" id="KW-1003">Cell membrane</keyword>
<reference evidence="11 12" key="1">
    <citation type="submission" date="2018-03" db="EMBL/GenBank/DDBJ databases">
        <title>Genome sequence of Moorella stamsii DSM 26217.</title>
        <authorList>
            <person name="Poehlein A."/>
            <person name="Daniel R."/>
        </authorList>
    </citation>
    <scope>NUCLEOTIDE SEQUENCE [LARGE SCALE GENOMIC DNA]</scope>
    <source>
        <strain evidence="12">DSM 26217</strain>
    </source>
</reference>
<keyword evidence="12" id="KW-1185">Reference proteome</keyword>
<evidence type="ECO:0000256" key="2">
    <source>
        <dbReference type="ARBA" id="ARBA00022448"/>
    </source>
</evidence>
<evidence type="ECO:0000256" key="1">
    <source>
        <dbReference type="ARBA" id="ARBA00004429"/>
    </source>
</evidence>
<keyword evidence="6 9" id="KW-1133">Transmembrane helix</keyword>
<dbReference type="GO" id="GO:0005886">
    <property type="term" value="C:plasma membrane"/>
    <property type="evidence" value="ECO:0007669"/>
    <property type="project" value="UniProtKB-SubCell"/>
</dbReference>
<keyword evidence="5 9" id="KW-0812">Transmembrane</keyword>
<gene>
    <name evidence="11" type="ORF">MOST_22550</name>
</gene>
<sequence length="171" mass="19536">MTGKLAKVLKAIDSLSENTGKLFSFLILIMVGLETIEVIRRYILHSPTTWAWEVVVLLYGAHFITGGAWVLKEGGHVRTDILFSRFSPKMKAIVDLLLFAIIFFTFVGVMIWKYSIHAIYSWSIKETTYTMWAPPFYPLKTVVAISFIFLGLQGLAKWIRDLIFVIKGEEI</sequence>
<dbReference type="InterPro" id="IPR055348">
    <property type="entry name" value="DctQ"/>
</dbReference>
<feature type="transmembrane region" description="Helical" evidence="9">
    <location>
        <begin position="132"/>
        <end position="152"/>
    </location>
</feature>
<dbReference type="PANTHER" id="PTHR35011:SF4">
    <property type="entry name" value="SLL1102 PROTEIN"/>
    <property type="match status" value="1"/>
</dbReference>
<accession>A0A9X7J1M4</accession>
<dbReference type="Pfam" id="PF04290">
    <property type="entry name" value="DctQ"/>
    <property type="match status" value="1"/>
</dbReference>
<dbReference type="EMBL" id="PVXL01000050">
    <property type="protein sequence ID" value="PRR71690.1"/>
    <property type="molecule type" value="Genomic_DNA"/>
</dbReference>
<evidence type="ECO:0000256" key="7">
    <source>
        <dbReference type="ARBA" id="ARBA00023136"/>
    </source>
</evidence>
<evidence type="ECO:0000256" key="3">
    <source>
        <dbReference type="ARBA" id="ARBA00022475"/>
    </source>
</evidence>
<evidence type="ECO:0000256" key="9">
    <source>
        <dbReference type="SAM" id="Phobius"/>
    </source>
</evidence>